<protein>
    <submittedName>
        <fullName evidence="1">DUF393 domain-containing protein</fullName>
    </submittedName>
</protein>
<comment type="caution">
    <text evidence="1">The sequence shown here is derived from an EMBL/GenBank/DDBJ whole genome shotgun (WGS) entry which is preliminary data.</text>
</comment>
<reference evidence="1 2" key="1">
    <citation type="submission" date="2019-04" db="EMBL/GenBank/DDBJ databases">
        <authorList>
            <person name="Li Y."/>
            <person name="Wang J."/>
        </authorList>
    </citation>
    <scope>NUCLEOTIDE SEQUENCE [LARGE SCALE GENOMIC DNA]</scope>
    <source>
        <strain evidence="1 2">DSM 14668</strain>
    </source>
</reference>
<accession>A0A4U1IYC7</accession>
<dbReference type="GO" id="GO:0015035">
    <property type="term" value="F:protein-disulfide reductase activity"/>
    <property type="evidence" value="ECO:0007669"/>
    <property type="project" value="InterPro"/>
</dbReference>
<evidence type="ECO:0000313" key="1">
    <source>
        <dbReference type="EMBL" id="TKC99572.1"/>
    </source>
</evidence>
<sequence>MNAPPTGERGGGVPVKRLTVLYDETCALCVRCRDWLLTQEAYVEIELLACGSDEAHWRYAGVPWLGEELVVVSDEGDVWAGAAAFLLCLWALVEWRPWSYRLSGPTFAPLAERFFHALSSKRRTIAAWIAPDDCPGGSCRVRYAGGHYR</sequence>
<evidence type="ECO:0000313" key="2">
    <source>
        <dbReference type="Proteomes" id="UP000309215"/>
    </source>
</evidence>
<proteinExistence type="predicted"/>
<gene>
    <name evidence="1" type="ORF">E8A74_37365</name>
</gene>
<dbReference type="OrthoDB" id="277004at2"/>
<dbReference type="AlphaFoldDB" id="A0A4U1IYC7"/>
<dbReference type="Proteomes" id="UP000309215">
    <property type="component" value="Unassembled WGS sequence"/>
</dbReference>
<dbReference type="EMBL" id="SSMQ01000055">
    <property type="protein sequence ID" value="TKC99572.1"/>
    <property type="molecule type" value="Genomic_DNA"/>
</dbReference>
<keyword evidence="2" id="KW-1185">Reference proteome</keyword>
<dbReference type="InterPro" id="IPR007263">
    <property type="entry name" value="DCC1-like"/>
</dbReference>
<name>A0A4U1IYC7_9BACT</name>
<dbReference type="Pfam" id="PF04134">
    <property type="entry name" value="DCC1-like"/>
    <property type="match status" value="1"/>
</dbReference>
<organism evidence="1 2">
    <name type="scientific">Polyangium fumosum</name>
    <dbReference type="NCBI Taxonomy" id="889272"/>
    <lineage>
        <taxon>Bacteria</taxon>
        <taxon>Pseudomonadati</taxon>
        <taxon>Myxococcota</taxon>
        <taxon>Polyangia</taxon>
        <taxon>Polyangiales</taxon>
        <taxon>Polyangiaceae</taxon>
        <taxon>Polyangium</taxon>
    </lineage>
</organism>